<dbReference type="PANTHER" id="PTHR38116:SF5">
    <property type="entry name" value="BZIP DOMAIN-CONTAINING PROTEIN"/>
    <property type="match status" value="1"/>
</dbReference>
<dbReference type="InterPro" id="IPR021833">
    <property type="entry name" value="DUF3425"/>
</dbReference>
<evidence type="ECO:0000259" key="2">
    <source>
        <dbReference type="PROSITE" id="PS00036"/>
    </source>
</evidence>
<feature type="compositionally biased region" description="Basic and acidic residues" evidence="1">
    <location>
        <begin position="14"/>
        <end position="25"/>
    </location>
</feature>
<evidence type="ECO:0000313" key="4">
    <source>
        <dbReference type="Proteomes" id="UP000730481"/>
    </source>
</evidence>
<dbReference type="GO" id="GO:0003700">
    <property type="term" value="F:DNA-binding transcription factor activity"/>
    <property type="evidence" value="ECO:0007669"/>
    <property type="project" value="InterPro"/>
</dbReference>
<dbReference type="CDD" id="cd14688">
    <property type="entry name" value="bZIP_YAP"/>
    <property type="match status" value="1"/>
</dbReference>
<accession>A0A9P5APX8</accession>
<dbReference type="EMBL" id="PVQB02000121">
    <property type="protein sequence ID" value="KAF4342786.1"/>
    <property type="molecule type" value="Genomic_DNA"/>
</dbReference>
<dbReference type="InterPro" id="IPR004827">
    <property type="entry name" value="bZIP"/>
</dbReference>
<evidence type="ECO:0000256" key="1">
    <source>
        <dbReference type="SAM" id="MobiDB-lite"/>
    </source>
</evidence>
<reference evidence="3" key="2">
    <citation type="submission" date="2020-02" db="EMBL/GenBank/DDBJ databases">
        <title>Identification and distribution of gene clusters putatively required for synthesis of sphingolipid metabolism inhibitors in phylogenetically diverse species of the filamentous fungus Fusarium.</title>
        <authorList>
            <person name="Kim H.-S."/>
            <person name="Busman M."/>
            <person name="Brown D.W."/>
            <person name="Divon H."/>
            <person name="Uhlig S."/>
            <person name="Proctor R.H."/>
        </authorList>
    </citation>
    <scope>NUCLEOTIDE SEQUENCE</scope>
    <source>
        <strain evidence="3">NRRL 25174</strain>
    </source>
</reference>
<keyword evidence="4" id="KW-1185">Reference proteome</keyword>
<dbReference type="Pfam" id="PF11905">
    <property type="entry name" value="DUF3425"/>
    <property type="match status" value="1"/>
</dbReference>
<comment type="caution">
    <text evidence="3">The sequence shown here is derived from an EMBL/GenBank/DDBJ whole genome shotgun (WGS) entry which is preliminary data.</text>
</comment>
<name>A0A9P5APX8_9HYPO</name>
<reference evidence="3" key="1">
    <citation type="journal article" date="2017" name="Mycologia">
        <title>Fusarium algeriense, sp. nov., a novel toxigenic crown rot pathogen of durum wheat from Algeria is nested in the Fusarium burgessii species complex.</title>
        <authorList>
            <person name="Laraba I."/>
            <person name="Keddad A."/>
            <person name="Boureghda H."/>
            <person name="Abdallah N."/>
            <person name="Vaughan M.M."/>
            <person name="Proctor R.H."/>
            <person name="Busman M."/>
            <person name="O'Donnell K."/>
        </authorList>
    </citation>
    <scope>NUCLEOTIDE SEQUENCE</scope>
    <source>
        <strain evidence="3">NRRL 25174</strain>
    </source>
</reference>
<feature type="region of interest" description="Disordered" evidence="1">
    <location>
        <begin position="230"/>
        <end position="250"/>
    </location>
</feature>
<sequence>MGETTKVKKGKAPVKRDSEARREQNRLASRNYREKRKQKLALLNELLEPSSITSIIENGNIDNMAGPSGSTDIGAPILQDQPLPTVHPTNPLMPMNSSGFDSTGTYFLPQTWDGFTQTPILMALPNQVLPQSLPQTNKDNSLSLGTHDRLATVMPGLLQQSPQSGKLRGDYSNERHIEEVLEVFEDSPDISPNGSQETSCGEHRSLKDIIHSVDQLNTEQKRHLLRRLQQDHENSEPWPRSPQTGQQTPGQLQAIQFAKALYKTAHARPSLFPTQYTMEPGIFGAIFANCYALGMVSVDEILHDEGCSVFSVTQDEGHQPSQLHFVRSRFRDISPDLQPTENQLTFGHHPYIDVIPFKTFRENLITALNRDSNTIDEGVLCHDILSGGFTCWGAGRNSQGMGAGVPWDSRSWEPSVWFLVKYRVLAGEWDGELWKSARWWHSTRGERIQISEGTHVGDNTFTQTQRR</sequence>
<dbReference type="OrthoDB" id="2245989at2759"/>
<dbReference type="PROSITE" id="PS00036">
    <property type="entry name" value="BZIP_BASIC"/>
    <property type="match status" value="1"/>
</dbReference>
<proteinExistence type="predicted"/>
<organism evidence="3 4">
    <name type="scientific">Fusarium beomiforme</name>
    <dbReference type="NCBI Taxonomy" id="44412"/>
    <lineage>
        <taxon>Eukaryota</taxon>
        <taxon>Fungi</taxon>
        <taxon>Dikarya</taxon>
        <taxon>Ascomycota</taxon>
        <taxon>Pezizomycotina</taxon>
        <taxon>Sordariomycetes</taxon>
        <taxon>Hypocreomycetidae</taxon>
        <taxon>Hypocreales</taxon>
        <taxon>Nectriaceae</taxon>
        <taxon>Fusarium</taxon>
        <taxon>Fusarium burgessii species complex</taxon>
    </lineage>
</organism>
<dbReference type="PANTHER" id="PTHR38116">
    <property type="entry name" value="CHROMOSOME 7, WHOLE GENOME SHOTGUN SEQUENCE"/>
    <property type="match status" value="1"/>
</dbReference>
<gene>
    <name evidence="3" type="ORF">FBEOM_3265</name>
</gene>
<dbReference type="AlphaFoldDB" id="A0A9P5APX8"/>
<feature type="region of interest" description="Disordered" evidence="1">
    <location>
        <begin position="1"/>
        <end position="32"/>
    </location>
</feature>
<dbReference type="Proteomes" id="UP000730481">
    <property type="component" value="Unassembled WGS sequence"/>
</dbReference>
<protein>
    <recommendedName>
        <fullName evidence="2">BZIP domain-containing protein</fullName>
    </recommendedName>
</protein>
<evidence type="ECO:0000313" key="3">
    <source>
        <dbReference type="EMBL" id="KAF4342786.1"/>
    </source>
</evidence>
<feature type="domain" description="BZIP" evidence="2">
    <location>
        <begin position="21"/>
        <end position="35"/>
    </location>
</feature>